<reference evidence="2 3" key="1">
    <citation type="submission" date="2017-08" db="EMBL/GenBank/DDBJ databases">
        <title>Meningococcal Conjunctivitis and Endemic Carriage at a Military Recruit Training Center.</title>
        <authorList>
            <person name="Bobb A.J."/>
            <person name="Galac M.R."/>
            <person name="Snesrud E."/>
            <person name="Clagett C.D."/>
        </authorList>
    </citation>
    <scope>NUCLEOTIDE SEQUENCE [LARGE SCALE GENOMIC DNA]</scope>
    <source>
        <strain evidence="2 3">MRSN431200</strain>
    </source>
</reference>
<feature type="transmembrane region" description="Helical" evidence="1">
    <location>
        <begin position="7"/>
        <end position="25"/>
    </location>
</feature>
<organism evidence="2 3">
    <name type="scientific">Neisseria meningitidis</name>
    <dbReference type="NCBI Taxonomy" id="487"/>
    <lineage>
        <taxon>Bacteria</taxon>
        <taxon>Pseudomonadati</taxon>
        <taxon>Pseudomonadota</taxon>
        <taxon>Betaproteobacteria</taxon>
        <taxon>Neisseriales</taxon>
        <taxon>Neisseriaceae</taxon>
        <taxon>Neisseria</taxon>
    </lineage>
</organism>
<keyword evidence="1" id="KW-1133">Transmembrane helix</keyword>
<dbReference type="AlphaFoldDB" id="A0A1R1NBA9"/>
<sequence length="68" mass="8096">MRKKIKKWIYAINGIMMSIWIIFFPNTGSVYDGGRTTIFNENHPFHFIFCITFLIGTIFLIYHAYNDN</sequence>
<evidence type="ECO:0000313" key="3">
    <source>
        <dbReference type="Proteomes" id="UP000260504"/>
    </source>
</evidence>
<dbReference type="Proteomes" id="UP000260504">
    <property type="component" value="Unassembled WGS sequence"/>
</dbReference>
<keyword evidence="1" id="KW-0812">Transmembrane</keyword>
<evidence type="ECO:0000256" key="1">
    <source>
        <dbReference type="SAM" id="Phobius"/>
    </source>
</evidence>
<keyword evidence="1" id="KW-0472">Membrane</keyword>
<gene>
    <name evidence="2" type="ORF">CIJ84_05200</name>
</gene>
<comment type="caution">
    <text evidence="2">The sequence shown here is derived from an EMBL/GenBank/DDBJ whole genome shotgun (WGS) entry which is preliminary data.</text>
</comment>
<name>A0A1R1NBA9_NEIME</name>
<accession>A0A1R1NBA9</accession>
<protein>
    <submittedName>
        <fullName evidence="2">Uncharacterized protein</fullName>
    </submittedName>
</protein>
<dbReference type="EMBL" id="NVYQ01000069">
    <property type="protein sequence ID" value="RGB17425.1"/>
    <property type="molecule type" value="Genomic_DNA"/>
</dbReference>
<proteinExistence type="predicted"/>
<evidence type="ECO:0000313" key="2">
    <source>
        <dbReference type="EMBL" id="RGB17425.1"/>
    </source>
</evidence>
<feature type="transmembrane region" description="Helical" evidence="1">
    <location>
        <begin position="45"/>
        <end position="65"/>
    </location>
</feature>